<dbReference type="EMBL" id="JAKFHA010000031">
    <property type="protein sequence ID" value="MCF2532204.1"/>
    <property type="molecule type" value="Genomic_DNA"/>
</dbReference>
<dbReference type="SUPFAM" id="SSF54909">
    <property type="entry name" value="Dimeric alpha+beta barrel"/>
    <property type="match status" value="1"/>
</dbReference>
<dbReference type="InterPro" id="IPR011008">
    <property type="entry name" value="Dimeric_a/b-barrel"/>
</dbReference>
<evidence type="ECO:0000313" key="3">
    <source>
        <dbReference type="EMBL" id="MCF2532204.1"/>
    </source>
</evidence>
<protein>
    <submittedName>
        <fullName evidence="3">DUF3291 domain-containing protein</fullName>
    </submittedName>
</protein>
<name>A0AA41Q600_9ACTN</name>
<comment type="caution">
    <text evidence="3">The sequence shown here is derived from an EMBL/GenBank/DDBJ whole genome shotgun (WGS) entry which is preliminary data.</text>
</comment>
<dbReference type="Pfam" id="PF11695">
    <property type="entry name" value="DUF3291"/>
    <property type="match status" value="1"/>
</dbReference>
<accession>A0AA41Q600</accession>
<gene>
    <name evidence="3" type="ORF">LZ495_33990</name>
</gene>
<evidence type="ECO:0000313" key="4">
    <source>
        <dbReference type="Proteomes" id="UP001165378"/>
    </source>
</evidence>
<dbReference type="RefSeq" id="WP_235056950.1">
    <property type="nucleotide sequence ID" value="NZ_JAKFHA010000031.1"/>
</dbReference>
<keyword evidence="4" id="KW-1185">Reference proteome</keyword>
<feature type="domain" description="DUF3291" evidence="2">
    <location>
        <begin position="35"/>
        <end position="174"/>
    </location>
</feature>
<feature type="region of interest" description="Disordered" evidence="1">
    <location>
        <begin position="162"/>
        <end position="182"/>
    </location>
</feature>
<evidence type="ECO:0000256" key="1">
    <source>
        <dbReference type="SAM" id="MobiDB-lite"/>
    </source>
</evidence>
<dbReference type="AlphaFoldDB" id="A0AA41Q600"/>
<feature type="compositionally biased region" description="Low complexity" evidence="1">
    <location>
        <begin position="13"/>
        <end position="23"/>
    </location>
</feature>
<dbReference type="Proteomes" id="UP001165378">
    <property type="component" value="Unassembled WGS sequence"/>
</dbReference>
<sequence length="182" mass="19889">MAAMPNTPAPARTASTDSVSPAVSPAAGSSSAYQLAQLNVAQLRAPIDSPQLADFVAGLHKINQLAEASPGFVWRLIGDEANPDATYEPAVFAADVLVNLSVWADIDTLWDFAYRGPHLDYLRRRGEWFGDIGERSQVMWWVPAGHRPTEQEGAERLELLRRNGPSPEAFTFRQRHPAPDAG</sequence>
<feature type="region of interest" description="Disordered" evidence="1">
    <location>
        <begin position="1"/>
        <end position="23"/>
    </location>
</feature>
<proteinExistence type="predicted"/>
<dbReference type="InterPro" id="IPR021708">
    <property type="entry name" value="DUF3291"/>
</dbReference>
<evidence type="ECO:0000259" key="2">
    <source>
        <dbReference type="Pfam" id="PF11695"/>
    </source>
</evidence>
<organism evidence="3 4">
    <name type="scientific">Yinghuangia soli</name>
    <dbReference type="NCBI Taxonomy" id="2908204"/>
    <lineage>
        <taxon>Bacteria</taxon>
        <taxon>Bacillati</taxon>
        <taxon>Actinomycetota</taxon>
        <taxon>Actinomycetes</taxon>
        <taxon>Kitasatosporales</taxon>
        <taxon>Streptomycetaceae</taxon>
        <taxon>Yinghuangia</taxon>
    </lineage>
</organism>
<reference evidence="3" key="1">
    <citation type="submission" date="2022-01" db="EMBL/GenBank/DDBJ databases">
        <title>Genome-Based Taxonomic Classification of the Phylum Actinobacteria.</title>
        <authorList>
            <person name="Gao Y."/>
        </authorList>
    </citation>
    <scope>NUCLEOTIDE SEQUENCE</scope>
    <source>
        <strain evidence="3">KLBMP 8922</strain>
    </source>
</reference>